<dbReference type="Gene3D" id="3.30.450.180">
    <property type="match status" value="1"/>
</dbReference>
<protein>
    <submittedName>
        <fullName evidence="2">Transcriptional regulator</fullName>
    </submittedName>
</protein>
<dbReference type="PANTHER" id="PTHR35010">
    <property type="entry name" value="BLL4672 PROTEIN-RELATED"/>
    <property type="match status" value="1"/>
</dbReference>
<dbReference type="EMBL" id="BGZH01000001">
    <property type="protein sequence ID" value="GBO83527.1"/>
    <property type="molecule type" value="Genomic_DNA"/>
</dbReference>
<dbReference type="SMART" id="SM00530">
    <property type="entry name" value="HTH_XRE"/>
    <property type="match status" value="1"/>
</dbReference>
<sequence>MAEYKEFMGNPMSAFGTLFREMRQGKRLSQMDFALACEVSPKHISFLETGRSKPSKGMVLHLAQMLQTDLAGTNRLLSAAGYSQVYSDQNLNAPGMAMIREALGHLLQGHLPYPAVVFDHEYYLVMANQAMQAMMARMIELGAKFPARPNFLLSLLDEHGMKPFVGDWENIACHMLQRVYHEHLAGPFRDQPNRLLEQALTVPDVPRNWKSHVVEHLDYPAIPFTLNLGDQQLRIFSTIATIGTPLDVTAQNLRIEHFFPMDEVSKAYWQG</sequence>
<dbReference type="Proteomes" id="UP000340077">
    <property type="component" value="Unassembled WGS sequence"/>
</dbReference>
<dbReference type="InterPro" id="IPR010982">
    <property type="entry name" value="Lambda_DNA-bd_dom_sf"/>
</dbReference>
<comment type="caution">
    <text evidence="2">The sequence shown here is derived from an EMBL/GenBank/DDBJ whole genome shotgun (WGS) entry which is preliminary data.</text>
</comment>
<organism evidence="2 3">
    <name type="scientific">Marinobacter salsuginis</name>
    <dbReference type="NCBI Taxonomy" id="418719"/>
    <lineage>
        <taxon>Bacteria</taxon>
        <taxon>Pseudomonadati</taxon>
        <taxon>Pseudomonadota</taxon>
        <taxon>Gammaproteobacteria</taxon>
        <taxon>Pseudomonadales</taxon>
        <taxon>Marinobacteraceae</taxon>
        <taxon>Marinobacter</taxon>
    </lineage>
</organism>
<dbReference type="AlphaFoldDB" id="A0A5M3PKY3"/>
<gene>
    <name evidence="2" type="ORF">MS5N3_09780</name>
</gene>
<evidence type="ECO:0000313" key="3">
    <source>
        <dbReference type="Proteomes" id="UP000340077"/>
    </source>
</evidence>
<evidence type="ECO:0000313" key="2">
    <source>
        <dbReference type="EMBL" id="GBO83527.1"/>
    </source>
</evidence>
<dbReference type="GO" id="GO:0003677">
    <property type="term" value="F:DNA binding"/>
    <property type="evidence" value="ECO:0007669"/>
    <property type="project" value="InterPro"/>
</dbReference>
<evidence type="ECO:0000259" key="1">
    <source>
        <dbReference type="PROSITE" id="PS50943"/>
    </source>
</evidence>
<proteinExistence type="predicted"/>
<reference evidence="2 3" key="1">
    <citation type="journal article" date="2019" name="J. Gen. Appl. Microbiol.">
        <title>Aerobic degradation of cis-dichloroethene by the marine bacterium Marinobacter salsuginis strain 5N-3.</title>
        <authorList>
            <person name="Inoue Y."/>
            <person name="Fukunaga Y."/>
            <person name="Katsumata H."/>
            <person name="Ohji S."/>
            <person name="Hosoyama A."/>
            <person name="Mori K."/>
            <person name="Ando K."/>
        </authorList>
    </citation>
    <scope>NUCLEOTIDE SEQUENCE [LARGE SCALE GENOMIC DNA]</scope>
    <source>
        <strain evidence="2 3">5N-3</strain>
    </source>
</reference>
<dbReference type="CDD" id="cd00093">
    <property type="entry name" value="HTH_XRE"/>
    <property type="match status" value="1"/>
</dbReference>
<keyword evidence="3" id="KW-1185">Reference proteome</keyword>
<name>A0A5M3PKY3_9GAMM</name>
<dbReference type="Pfam" id="PF17765">
    <property type="entry name" value="MLTR_LBD"/>
    <property type="match status" value="1"/>
</dbReference>
<dbReference type="PANTHER" id="PTHR35010:SF4">
    <property type="entry name" value="BLL5781 PROTEIN"/>
    <property type="match status" value="1"/>
</dbReference>
<dbReference type="PROSITE" id="PS50943">
    <property type="entry name" value="HTH_CROC1"/>
    <property type="match status" value="1"/>
</dbReference>
<dbReference type="InterPro" id="IPR041413">
    <property type="entry name" value="MLTR_LBD"/>
</dbReference>
<dbReference type="InterPro" id="IPR001387">
    <property type="entry name" value="Cro/C1-type_HTH"/>
</dbReference>
<dbReference type="Gene3D" id="1.10.260.40">
    <property type="entry name" value="lambda repressor-like DNA-binding domains"/>
    <property type="match status" value="1"/>
</dbReference>
<accession>A0A5M3PKY3</accession>
<dbReference type="Pfam" id="PF13560">
    <property type="entry name" value="HTH_31"/>
    <property type="match status" value="1"/>
</dbReference>
<dbReference type="SUPFAM" id="SSF47413">
    <property type="entry name" value="lambda repressor-like DNA-binding domains"/>
    <property type="match status" value="1"/>
</dbReference>
<feature type="domain" description="HTH cro/C1-type" evidence="1">
    <location>
        <begin position="19"/>
        <end position="73"/>
    </location>
</feature>